<evidence type="ECO:0000313" key="2">
    <source>
        <dbReference type="Proteomes" id="UP000808349"/>
    </source>
</evidence>
<accession>A0A9D7XG50</accession>
<dbReference type="AlphaFoldDB" id="A0A9D7XG50"/>
<dbReference type="EMBL" id="JADKFW010000004">
    <property type="protein sequence ID" value="MBK9716368.1"/>
    <property type="molecule type" value="Genomic_DNA"/>
</dbReference>
<comment type="caution">
    <text evidence="1">The sequence shown here is derived from an EMBL/GenBank/DDBJ whole genome shotgun (WGS) entry which is preliminary data.</text>
</comment>
<reference evidence="1 2" key="1">
    <citation type="submission" date="2020-10" db="EMBL/GenBank/DDBJ databases">
        <title>Connecting structure to function with the recovery of over 1000 high-quality activated sludge metagenome-assembled genomes encoding full-length rRNA genes using long-read sequencing.</title>
        <authorList>
            <person name="Singleton C.M."/>
            <person name="Petriglieri F."/>
            <person name="Kristensen J.M."/>
            <person name="Kirkegaard R.H."/>
            <person name="Michaelsen T.Y."/>
            <person name="Andersen M.H."/>
            <person name="Karst S.M."/>
            <person name="Dueholm M.S."/>
            <person name="Nielsen P.H."/>
            <person name="Albertsen M."/>
        </authorList>
    </citation>
    <scope>NUCLEOTIDE SEQUENCE [LARGE SCALE GENOMIC DNA]</scope>
    <source>
        <strain evidence="1">Ribe_18-Q3-R11-54_BAT3C.373</strain>
    </source>
</reference>
<dbReference type="Proteomes" id="UP000808349">
    <property type="component" value="Unassembled WGS sequence"/>
</dbReference>
<gene>
    <name evidence="1" type="ORF">IPO85_02365</name>
</gene>
<evidence type="ECO:0000313" key="1">
    <source>
        <dbReference type="EMBL" id="MBK9716368.1"/>
    </source>
</evidence>
<name>A0A9D7XG50_9BACT</name>
<proteinExistence type="predicted"/>
<protein>
    <submittedName>
        <fullName evidence="1">Uncharacterized protein</fullName>
    </submittedName>
</protein>
<sequence length="253" mass="29610">MFIVFYGYAQMNFEGKFIYGNEWLVPTQEYYKFNIGTDGIYKITLDDLRKADLPIQNITLDKIRLYHLGQEVEIRTSTNGLMRKDDFIEFFAVRNRGELDAPLFKKASFVFNEDYSIYSDTSAYFITWNATPSTFRYQEIQNDLTNPIPKDNYFIREITTSFKEVIIKRSFGYGHSQKLPDFDEGQGYGTDYFVERAWDLMLENVYKNDIDANINVAITGYGEDASAHKAAFYLNNNLLKTDPFSGYKVRKMR</sequence>
<organism evidence="1 2">
    <name type="scientific">Candidatus Defluviibacterium haderslevense</name>
    <dbReference type="NCBI Taxonomy" id="2981993"/>
    <lineage>
        <taxon>Bacteria</taxon>
        <taxon>Pseudomonadati</taxon>
        <taxon>Bacteroidota</taxon>
        <taxon>Saprospiria</taxon>
        <taxon>Saprospirales</taxon>
        <taxon>Saprospiraceae</taxon>
        <taxon>Candidatus Defluviibacterium</taxon>
    </lineage>
</organism>